<dbReference type="PANTHER" id="PTHR39214">
    <property type="entry name" value="MICROBODY (PEROXISOME) BIOGENESIS PROTEIN PEROXIN 8 (EUROFUNG)"/>
    <property type="match status" value="1"/>
</dbReference>
<name>A0A136JCA3_9PEZI</name>
<accession>A0A136JCA3</accession>
<proteinExistence type="predicted"/>
<dbReference type="OrthoDB" id="2357318at2759"/>
<dbReference type="AlphaFoldDB" id="A0A136JCA3"/>
<dbReference type="InterPro" id="IPR055334">
    <property type="entry name" value="PEX8-like"/>
</dbReference>
<feature type="region of interest" description="Disordered" evidence="1">
    <location>
        <begin position="577"/>
        <end position="609"/>
    </location>
</feature>
<sequence>MSSDRLLTTVLRAYQDAPSNDKTDKIFGTTTHLLSSLTNPLNVSVLTSHFLTARSLWQYPDGLRTCLRIISVYNTAAGHVRQNALDNIEAAPGTPRIGSGLQCEEWARAVAKGADERSSRWQHCLVLTGVLMGLESDEKRSLSRSLRTTLEQAVVAAANLALEDPIHTGLLGRGAVVLALTYAFPLLSDHNKAGLNGNALLPAAVEAMVGNECFHNCDFIQAISSDINPSKNIWWQVDSPSVARLRRVESRPLAQNLGALSRLMVFAVQAAGDAQPVLHALDQMLALSTVLVQRWRACPLSTIDPAIEAAFYPPPVFSGPVSTLWQLFRRILYSVVAVLQPIIGRTLLDPRLRNDLVAPKVASRTLHVLRNLSFISSRQGASSFQVYTFTYMTALDIITRFGDHCIAFLTETQPPFVQAGAAAPSPLEQALTLFYLNTAEHLPLSIPPQAAESLIVNPASTLLAPTSWLSQPSNDPNTPPPSLTLELFEAAHSAVLSVMSCPQHSGPVTVNLIPFYVDTLLASFPQRISPRQFRLAFKTVMQIASPPFPISASHPELSEALLEMLRFRALEGGAATTPLPPLASEATTPAAPDSDTTQTPDAPPPQSEQSTLILSMIDALPYLPLPIVEEWLHRAGEAMNLVEDSTLREVCRRRFWDVLVSGEMDVERAAVGVTWWGTKGGRELVLFGGRGHVNVDAGAGESGQGGFMMSGALNGGGGEGANGGERSML</sequence>
<organism evidence="2 3">
    <name type="scientific">Microdochium bolleyi</name>
    <dbReference type="NCBI Taxonomy" id="196109"/>
    <lineage>
        <taxon>Eukaryota</taxon>
        <taxon>Fungi</taxon>
        <taxon>Dikarya</taxon>
        <taxon>Ascomycota</taxon>
        <taxon>Pezizomycotina</taxon>
        <taxon>Sordariomycetes</taxon>
        <taxon>Xylariomycetidae</taxon>
        <taxon>Xylariales</taxon>
        <taxon>Microdochiaceae</taxon>
        <taxon>Microdochium</taxon>
    </lineage>
</organism>
<dbReference type="STRING" id="196109.A0A136JCA3"/>
<dbReference type="PANTHER" id="PTHR39214:SF1">
    <property type="entry name" value="MICROBODY (PEROXISOME) BIOGENESIS PROTEIN PEROXIN 8 (EUROFUNG)"/>
    <property type="match status" value="1"/>
</dbReference>
<evidence type="ECO:0000256" key="1">
    <source>
        <dbReference type="SAM" id="MobiDB-lite"/>
    </source>
</evidence>
<dbReference type="Proteomes" id="UP000070501">
    <property type="component" value="Unassembled WGS sequence"/>
</dbReference>
<evidence type="ECO:0000313" key="2">
    <source>
        <dbReference type="EMBL" id="KXJ94756.1"/>
    </source>
</evidence>
<protein>
    <submittedName>
        <fullName evidence="2">Peroxisomal membrane protein Pex17</fullName>
    </submittedName>
</protein>
<reference evidence="3" key="1">
    <citation type="submission" date="2016-02" db="EMBL/GenBank/DDBJ databases">
        <title>Draft genome sequence of Microdochium bolleyi, a fungal endophyte of beachgrass.</title>
        <authorList>
            <consortium name="DOE Joint Genome Institute"/>
            <person name="David A.S."/>
            <person name="May G."/>
            <person name="Haridas S."/>
            <person name="Lim J."/>
            <person name="Wang M."/>
            <person name="Labutti K."/>
            <person name="Lipzen A."/>
            <person name="Barry K."/>
            <person name="Grigoriev I.V."/>
        </authorList>
    </citation>
    <scope>NUCLEOTIDE SEQUENCE [LARGE SCALE GENOMIC DNA]</scope>
    <source>
        <strain evidence="3">J235TASD1</strain>
    </source>
</reference>
<feature type="compositionally biased region" description="Low complexity" evidence="1">
    <location>
        <begin position="586"/>
        <end position="600"/>
    </location>
</feature>
<keyword evidence="3" id="KW-1185">Reference proteome</keyword>
<dbReference type="EMBL" id="KQ964247">
    <property type="protein sequence ID" value="KXJ94756.1"/>
    <property type="molecule type" value="Genomic_DNA"/>
</dbReference>
<dbReference type="Pfam" id="PF26001">
    <property type="entry name" value="Pex8"/>
    <property type="match status" value="1"/>
</dbReference>
<dbReference type="InParanoid" id="A0A136JCA3"/>
<gene>
    <name evidence="2" type="ORF">Micbo1qcDRAFT_193848</name>
</gene>
<evidence type="ECO:0000313" key="3">
    <source>
        <dbReference type="Proteomes" id="UP000070501"/>
    </source>
</evidence>